<name>A0A0H4PHZ6_9BACT</name>
<dbReference type="Proteomes" id="UP000036520">
    <property type="component" value="Chromosome"/>
</dbReference>
<dbReference type="Pfam" id="PF09537">
    <property type="entry name" value="DUF2383"/>
    <property type="match status" value="1"/>
</dbReference>
<dbReference type="EMBL" id="CP012040">
    <property type="protein sequence ID" value="AKP54151.1"/>
    <property type="molecule type" value="Genomic_DNA"/>
</dbReference>
<accession>A0A0H4PHZ6</accession>
<evidence type="ECO:0000259" key="1">
    <source>
        <dbReference type="Pfam" id="PF09537"/>
    </source>
</evidence>
<dbReference type="InterPro" id="IPR011971">
    <property type="entry name" value="CHP02284"/>
</dbReference>
<evidence type="ECO:0000313" key="3">
    <source>
        <dbReference type="Proteomes" id="UP000036520"/>
    </source>
</evidence>
<evidence type="ECO:0000313" key="2">
    <source>
        <dbReference type="EMBL" id="AKP54151.1"/>
    </source>
</evidence>
<feature type="domain" description="DUF2383" evidence="1">
    <location>
        <begin position="11"/>
        <end position="116"/>
    </location>
</feature>
<dbReference type="Gene3D" id="1.20.1260.10">
    <property type="match status" value="1"/>
</dbReference>
<dbReference type="AlphaFoldDB" id="A0A0H4PHZ6"/>
<dbReference type="OrthoDB" id="282393at2"/>
<protein>
    <recommendedName>
        <fullName evidence="1">DUF2383 domain-containing protein</fullName>
    </recommendedName>
</protein>
<dbReference type="SUPFAM" id="SSF47240">
    <property type="entry name" value="Ferritin-like"/>
    <property type="match status" value="1"/>
</dbReference>
<dbReference type="PIRSF" id="PIRSF029477">
    <property type="entry name" value="UCP029477"/>
    <property type="match status" value="1"/>
</dbReference>
<dbReference type="STRING" id="320787.CA2015_4829"/>
<dbReference type="InterPro" id="IPR012347">
    <property type="entry name" value="Ferritin-like"/>
</dbReference>
<reference evidence="2 3" key="1">
    <citation type="submission" date="2015-07" db="EMBL/GenBank/DDBJ databases">
        <authorList>
            <person name="Kim K.M."/>
        </authorList>
    </citation>
    <scope>NUCLEOTIDE SEQUENCE [LARGE SCALE GENOMIC DNA]</scope>
    <source>
        <strain evidence="2 3">KCTC 12363</strain>
    </source>
</reference>
<dbReference type="RefSeq" id="WP_048644165.1">
    <property type="nucleotide sequence ID" value="NZ_CP012040.1"/>
</dbReference>
<dbReference type="InterPro" id="IPR019052">
    <property type="entry name" value="DUF2383"/>
</dbReference>
<proteinExistence type="predicted"/>
<gene>
    <name evidence="2" type="ORF">CA2015_4829</name>
</gene>
<dbReference type="KEGG" id="camu:CA2015_4829"/>
<keyword evidence="3" id="KW-1185">Reference proteome</keyword>
<sequence length="150" mass="17337">MDRENNKLNIQLSEILEKNKDAEKGYATAAANTKNPELRSFFLKRSNERRDFNLRLKRELAANFDEMNTEGSFTGSIHRAWMDAKSFIAGNNDAEMLEEAIRGDKAALEEYEELLEVQHLPIMLDQIIQNHAIKIRTDLEQIKSLKDIVE</sequence>
<organism evidence="2 3">
    <name type="scientific">Cyclobacterium amurskyense</name>
    <dbReference type="NCBI Taxonomy" id="320787"/>
    <lineage>
        <taxon>Bacteria</taxon>
        <taxon>Pseudomonadati</taxon>
        <taxon>Bacteroidota</taxon>
        <taxon>Cytophagia</taxon>
        <taxon>Cytophagales</taxon>
        <taxon>Cyclobacteriaceae</taxon>
        <taxon>Cyclobacterium</taxon>
    </lineage>
</organism>
<dbReference type="PATRIC" id="fig|320787.5.peg.5284"/>
<dbReference type="InterPro" id="IPR016920">
    <property type="entry name" value="UCP029477"/>
</dbReference>
<dbReference type="NCBIfam" id="TIGR02284">
    <property type="entry name" value="PA2169 family four-helix-bundle protein"/>
    <property type="match status" value="1"/>
</dbReference>
<dbReference type="InterPro" id="IPR009078">
    <property type="entry name" value="Ferritin-like_SF"/>
</dbReference>